<protein>
    <submittedName>
        <fullName evidence="2">Glycine/D-amino acid oxidases</fullName>
    </submittedName>
</protein>
<keyword evidence="3" id="KW-1185">Reference proteome</keyword>
<reference evidence="2" key="1">
    <citation type="journal article" date="2013" name="Genome Announc.">
        <title>Draft Genome Sequence of Loktanella cinnabarina LL-001T, Isolated from Deep-Sea Floor Sediment.</title>
        <authorList>
            <person name="Nishi S."/>
            <person name="Tsubouchi T."/>
            <person name="Takaki Y."/>
            <person name="Koyanagi R."/>
            <person name="Satoh N."/>
            <person name="Maruyama T."/>
            <person name="Hatada Y."/>
        </authorList>
    </citation>
    <scope>NUCLEOTIDE SEQUENCE [LARGE SCALE GENOMIC DNA]</scope>
    <source>
        <strain evidence="2">LL-001</strain>
    </source>
</reference>
<accession>U2Z2J9</accession>
<evidence type="ECO:0000256" key="1">
    <source>
        <dbReference type="SAM" id="Phobius"/>
    </source>
</evidence>
<dbReference type="eggNOG" id="COG5454">
    <property type="taxonomic scope" value="Bacteria"/>
</dbReference>
<feature type="transmembrane region" description="Helical" evidence="1">
    <location>
        <begin position="58"/>
        <end position="76"/>
    </location>
</feature>
<gene>
    <name evidence="2" type="ORF">MBELCI_1344</name>
</gene>
<keyword evidence="1" id="KW-0812">Transmembrane</keyword>
<keyword evidence="1" id="KW-1133">Transmembrane helix</keyword>
<evidence type="ECO:0000313" key="2">
    <source>
        <dbReference type="EMBL" id="GAD55292.1"/>
    </source>
</evidence>
<comment type="caution">
    <text evidence="2">The sequence shown here is derived from an EMBL/GenBank/DDBJ whole genome shotgun (WGS) entry which is preliminary data.</text>
</comment>
<organism evidence="2 3">
    <name type="scientific">Limimaricola cinnabarinus LL-001</name>
    <dbReference type="NCBI Taxonomy" id="1337093"/>
    <lineage>
        <taxon>Bacteria</taxon>
        <taxon>Pseudomonadati</taxon>
        <taxon>Pseudomonadota</taxon>
        <taxon>Alphaproteobacteria</taxon>
        <taxon>Rhodobacterales</taxon>
        <taxon>Paracoccaceae</taxon>
        <taxon>Limimaricola</taxon>
    </lineage>
</organism>
<dbReference type="RefSeq" id="WP_021693396.1">
    <property type="nucleotide sequence ID" value="NZ_BATB01000012.1"/>
</dbReference>
<proteinExistence type="predicted"/>
<name>U2Z2J9_9RHOB</name>
<keyword evidence="1" id="KW-0472">Membrane</keyword>
<feature type="transmembrane region" description="Helical" evidence="1">
    <location>
        <begin position="6"/>
        <end position="24"/>
    </location>
</feature>
<dbReference type="AlphaFoldDB" id="U2Z2J9"/>
<dbReference type="Pfam" id="PF07330">
    <property type="entry name" value="DUF1467"/>
    <property type="match status" value="1"/>
</dbReference>
<dbReference type="STRING" id="1337093.MBELCI_1344"/>
<dbReference type="EMBL" id="BATB01000012">
    <property type="protein sequence ID" value="GAD55292.1"/>
    <property type="molecule type" value="Genomic_DNA"/>
</dbReference>
<sequence>MTITAAFVLFAVTWFMVFFIVLPLRLVTQGDAGETVPGTHASAPADFRLGRKVRLTSLWAVPIWAALTAFILWGGVTVRDIDVFDRMAPASGPLLSGE</sequence>
<dbReference type="Proteomes" id="UP000016566">
    <property type="component" value="Unassembled WGS sequence"/>
</dbReference>
<dbReference type="InterPro" id="IPR009935">
    <property type="entry name" value="DUF1467"/>
</dbReference>
<dbReference type="OrthoDB" id="9804637at2"/>
<evidence type="ECO:0000313" key="3">
    <source>
        <dbReference type="Proteomes" id="UP000016566"/>
    </source>
</evidence>